<organism evidence="5 6">
    <name type="scientific">Allacma fusca</name>
    <dbReference type="NCBI Taxonomy" id="39272"/>
    <lineage>
        <taxon>Eukaryota</taxon>
        <taxon>Metazoa</taxon>
        <taxon>Ecdysozoa</taxon>
        <taxon>Arthropoda</taxon>
        <taxon>Hexapoda</taxon>
        <taxon>Collembola</taxon>
        <taxon>Symphypleona</taxon>
        <taxon>Sminthuridae</taxon>
        <taxon>Allacma</taxon>
    </lineage>
</organism>
<feature type="region of interest" description="Disordered" evidence="3">
    <location>
        <begin position="238"/>
        <end position="274"/>
    </location>
</feature>
<gene>
    <name evidence="5" type="ORF">AFUS01_LOCUS4783</name>
</gene>
<feature type="non-terminal residue" evidence="5">
    <location>
        <position position="1"/>
    </location>
</feature>
<dbReference type="SMART" id="SM00298">
    <property type="entry name" value="CHROMO"/>
    <property type="match status" value="1"/>
</dbReference>
<name>A0A8J2JAI3_9HEXA</name>
<comment type="subcellular location">
    <subcellularLocation>
        <location evidence="1">Nucleus</location>
    </subcellularLocation>
</comment>
<evidence type="ECO:0000256" key="2">
    <source>
        <dbReference type="ARBA" id="ARBA00023242"/>
    </source>
</evidence>
<dbReference type="Pfam" id="PF00385">
    <property type="entry name" value="Chromo"/>
    <property type="match status" value="1"/>
</dbReference>
<dbReference type="InterPro" id="IPR008251">
    <property type="entry name" value="Chromo_shadow_dom"/>
</dbReference>
<evidence type="ECO:0000256" key="3">
    <source>
        <dbReference type="SAM" id="MobiDB-lite"/>
    </source>
</evidence>
<dbReference type="Proteomes" id="UP000708208">
    <property type="component" value="Unassembled WGS sequence"/>
</dbReference>
<proteinExistence type="predicted"/>
<accession>A0A8J2JAI3</accession>
<dbReference type="OrthoDB" id="1918685at2759"/>
<dbReference type="InterPro" id="IPR051219">
    <property type="entry name" value="Heterochromatin_chromo-domain"/>
</dbReference>
<evidence type="ECO:0000259" key="4">
    <source>
        <dbReference type="PROSITE" id="PS50013"/>
    </source>
</evidence>
<dbReference type="Pfam" id="PF01393">
    <property type="entry name" value="Chromo_shadow"/>
    <property type="match status" value="1"/>
</dbReference>
<sequence length="291" mass="33567">QTILSFIVYISQPKKVDFGRADSATAEGTPGLINLLSTMKFLDKVNRNATVWVTVETFDLPRPSISSKKHCSRNEVTTSRKRMEKPRMVDGTKDKMGESDEEWDVEEIVDHRIIDGKIQYLVKWMHWPKTNNTWEPPENLENSKELITSYTKKDSRKREYTKLVKGETGFNMGLVCKGVRGVMQLENCPEPSGEQIFYIVEWENSTRIDRISSGEAIARIPELVIKYWESIVAREKRRSTKKRTLTDGPEKKESMDPGKLQGSRDPNRSYSKGIRYGRKANKQRLLFLLAC</sequence>
<dbReference type="CDD" id="cd00034">
    <property type="entry name" value="CSD"/>
    <property type="match status" value="1"/>
</dbReference>
<feature type="domain" description="Chromo" evidence="4">
    <location>
        <begin position="103"/>
        <end position="162"/>
    </location>
</feature>
<dbReference type="CDD" id="cd00024">
    <property type="entry name" value="CD_CSD"/>
    <property type="match status" value="1"/>
</dbReference>
<keyword evidence="2" id="KW-0539">Nucleus</keyword>
<dbReference type="PROSITE" id="PS50013">
    <property type="entry name" value="CHROMO_2"/>
    <property type="match status" value="1"/>
</dbReference>
<dbReference type="GO" id="GO:0005634">
    <property type="term" value="C:nucleus"/>
    <property type="evidence" value="ECO:0007669"/>
    <property type="project" value="UniProtKB-SubCell"/>
</dbReference>
<dbReference type="PANTHER" id="PTHR22812">
    <property type="entry name" value="CHROMOBOX PROTEIN"/>
    <property type="match status" value="1"/>
</dbReference>
<dbReference type="EMBL" id="CAJVCH010030163">
    <property type="protein sequence ID" value="CAG7708751.1"/>
    <property type="molecule type" value="Genomic_DNA"/>
</dbReference>
<dbReference type="InterPro" id="IPR000953">
    <property type="entry name" value="Chromo/chromo_shadow_dom"/>
</dbReference>
<dbReference type="InterPro" id="IPR023780">
    <property type="entry name" value="Chromo_domain"/>
</dbReference>
<reference evidence="5" key="1">
    <citation type="submission" date="2021-06" db="EMBL/GenBank/DDBJ databases">
        <authorList>
            <person name="Hodson N. C."/>
            <person name="Mongue J. A."/>
            <person name="Jaron S. K."/>
        </authorList>
    </citation>
    <scope>NUCLEOTIDE SEQUENCE</scope>
</reference>
<keyword evidence="6" id="KW-1185">Reference proteome</keyword>
<evidence type="ECO:0000313" key="5">
    <source>
        <dbReference type="EMBL" id="CAG7708751.1"/>
    </source>
</evidence>
<evidence type="ECO:0000256" key="1">
    <source>
        <dbReference type="ARBA" id="ARBA00004123"/>
    </source>
</evidence>
<comment type="caution">
    <text evidence="5">The sequence shown here is derived from an EMBL/GenBank/DDBJ whole genome shotgun (WGS) entry which is preliminary data.</text>
</comment>
<dbReference type="AlphaFoldDB" id="A0A8J2JAI3"/>
<feature type="compositionally biased region" description="Basic and acidic residues" evidence="3">
    <location>
        <begin position="244"/>
        <end position="256"/>
    </location>
</feature>
<protein>
    <recommendedName>
        <fullName evidence="4">Chromo domain-containing protein</fullName>
    </recommendedName>
</protein>
<evidence type="ECO:0000313" key="6">
    <source>
        <dbReference type="Proteomes" id="UP000708208"/>
    </source>
</evidence>